<comment type="similarity">
    <text evidence="7">Belongs to the glycosyltransferase 87 family.</text>
</comment>
<dbReference type="Proteomes" id="UP001501326">
    <property type="component" value="Unassembled WGS sequence"/>
</dbReference>
<evidence type="ECO:0008006" key="11">
    <source>
        <dbReference type="Google" id="ProtNLM"/>
    </source>
</evidence>
<evidence type="ECO:0000256" key="2">
    <source>
        <dbReference type="ARBA" id="ARBA00022475"/>
    </source>
</evidence>
<accession>A0ABP6HCH0</accession>
<comment type="caution">
    <text evidence="9">The sequence shown here is derived from an EMBL/GenBank/DDBJ whole genome shotgun (WGS) entry which is preliminary data.</text>
</comment>
<evidence type="ECO:0000256" key="8">
    <source>
        <dbReference type="SAM" id="Phobius"/>
    </source>
</evidence>
<reference evidence="10" key="1">
    <citation type="journal article" date="2019" name="Int. J. Syst. Evol. Microbiol.">
        <title>The Global Catalogue of Microorganisms (GCM) 10K type strain sequencing project: providing services to taxonomists for standard genome sequencing and annotation.</title>
        <authorList>
            <consortium name="The Broad Institute Genomics Platform"/>
            <consortium name="The Broad Institute Genome Sequencing Center for Infectious Disease"/>
            <person name="Wu L."/>
            <person name="Ma J."/>
        </authorList>
    </citation>
    <scope>NUCLEOTIDE SEQUENCE [LARGE SCALE GENOMIC DNA]</scope>
    <source>
        <strain evidence="10">JCM 16378</strain>
    </source>
</reference>
<evidence type="ECO:0000313" key="9">
    <source>
        <dbReference type="EMBL" id="GAA2739365.1"/>
    </source>
</evidence>
<dbReference type="Pfam" id="PF09594">
    <property type="entry name" value="GT87"/>
    <property type="match status" value="1"/>
</dbReference>
<keyword evidence="4 8" id="KW-0812">Transmembrane</keyword>
<feature type="transmembrane region" description="Helical" evidence="8">
    <location>
        <begin position="108"/>
        <end position="131"/>
    </location>
</feature>
<organism evidence="9 10">
    <name type="scientific">Pedococcus aerophilus</name>
    <dbReference type="NCBI Taxonomy" id="436356"/>
    <lineage>
        <taxon>Bacteria</taxon>
        <taxon>Bacillati</taxon>
        <taxon>Actinomycetota</taxon>
        <taxon>Actinomycetes</taxon>
        <taxon>Micrococcales</taxon>
        <taxon>Intrasporangiaceae</taxon>
        <taxon>Pedococcus</taxon>
    </lineage>
</organism>
<evidence type="ECO:0000256" key="3">
    <source>
        <dbReference type="ARBA" id="ARBA00022679"/>
    </source>
</evidence>
<feature type="transmembrane region" description="Helical" evidence="8">
    <location>
        <begin position="76"/>
        <end position="96"/>
    </location>
</feature>
<keyword evidence="6 8" id="KW-0472">Membrane</keyword>
<evidence type="ECO:0000256" key="4">
    <source>
        <dbReference type="ARBA" id="ARBA00022692"/>
    </source>
</evidence>
<protein>
    <recommendedName>
        <fullName evidence="11">DUF2029 domain-containing protein</fullName>
    </recommendedName>
</protein>
<evidence type="ECO:0000256" key="1">
    <source>
        <dbReference type="ARBA" id="ARBA00004651"/>
    </source>
</evidence>
<evidence type="ECO:0000256" key="7">
    <source>
        <dbReference type="ARBA" id="ARBA00024033"/>
    </source>
</evidence>
<keyword evidence="10" id="KW-1185">Reference proteome</keyword>
<proteinExistence type="inferred from homology"/>
<sequence length="281" mass="30370">MRALLVRALTAVPVWLVAALTVNLVIGLVKDLGLGWDAHAYWSAWRGPMYDAAPNTLDAFLYSPAFAQLYWPLAQLPWPVACTIAVAAPATALAYLLRPLGLFWAVPLWTIGLAETLSGNIFWLLALVALWGLERPWLWAVPALTKVTPALGPVWFAARREWRQLGISVAATVLVVAVSFAISPGLWGQWFDFLRDNVGDSRQGLGSAGALPLLVRLPLAIAVVVWGALTNRRWALPVAMMLSTPVTSIACWVLLAAIPRLSTRASVPTDNRSPAPARASG</sequence>
<feature type="transmembrane region" description="Helical" evidence="8">
    <location>
        <begin position="207"/>
        <end position="229"/>
    </location>
</feature>
<keyword evidence="3" id="KW-0808">Transferase</keyword>
<evidence type="ECO:0000313" key="10">
    <source>
        <dbReference type="Proteomes" id="UP001501326"/>
    </source>
</evidence>
<feature type="transmembrane region" description="Helical" evidence="8">
    <location>
        <begin position="165"/>
        <end position="187"/>
    </location>
</feature>
<dbReference type="InterPro" id="IPR018584">
    <property type="entry name" value="GT87"/>
</dbReference>
<evidence type="ECO:0000256" key="6">
    <source>
        <dbReference type="ARBA" id="ARBA00023136"/>
    </source>
</evidence>
<feature type="transmembrane region" description="Helical" evidence="8">
    <location>
        <begin position="236"/>
        <end position="258"/>
    </location>
</feature>
<evidence type="ECO:0000256" key="5">
    <source>
        <dbReference type="ARBA" id="ARBA00022989"/>
    </source>
</evidence>
<comment type="subcellular location">
    <subcellularLocation>
        <location evidence="1">Cell membrane</location>
        <topology evidence="1">Multi-pass membrane protein</topology>
    </subcellularLocation>
</comment>
<keyword evidence="5 8" id="KW-1133">Transmembrane helix</keyword>
<name>A0ABP6HCH0_9MICO</name>
<feature type="transmembrane region" description="Helical" evidence="8">
    <location>
        <begin position="137"/>
        <end position="158"/>
    </location>
</feature>
<gene>
    <name evidence="9" type="ORF">GCM10009867_35120</name>
</gene>
<keyword evidence="2" id="KW-1003">Cell membrane</keyword>
<dbReference type="EMBL" id="BAAARN010000005">
    <property type="protein sequence ID" value="GAA2739365.1"/>
    <property type="molecule type" value="Genomic_DNA"/>
</dbReference>